<reference evidence="2 3" key="1">
    <citation type="submission" date="2013-05" db="EMBL/GenBank/DDBJ databases">
        <title>Genome assembly of Chondromyces apiculatus DSM 436.</title>
        <authorList>
            <person name="Sharma G."/>
            <person name="Khatri I."/>
            <person name="Kaur C."/>
            <person name="Mayilraj S."/>
            <person name="Subramanian S."/>
        </authorList>
    </citation>
    <scope>NUCLEOTIDE SEQUENCE [LARGE SCALE GENOMIC DNA]</scope>
    <source>
        <strain evidence="2 3">DSM 436</strain>
    </source>
</reference>
<evidence type="ECO:0000256" key="1">
    <source>
        <dbReference type="SAM" id="MobiDB-lite"/>
    </source>
</evidence>
<feature type="compositionally biased region" description="Acidic residues" evidence="1">
    <location>
        <begin position="136"/>
        <end position="146"/>
    </location>
</feature>
<organism evidence="2 3">
    <name type="scientific">Chondromyces apiculatus DSM 436</name>
    <dbReference type="NCBI Taxonomy" id="1192034"/>
    <lineage>
        <taxon>Bacteria</taxon>
        <taxon>Pseudomonadati</taxon>
        <taxon>Myxococcota</taxon>
        <taxon>Polyangia</taxon>
        <taxon>Polyangiales</taxon>
        <taxon>Polyangiaceae</taxon>
        <taxon>Chondromyces</taxon>
    </lineage>
</organism>
<dbReference type="AlphaFoldDB" id="A0A017TAY9"/>
<feature type="region of interest" description="Disordered" evidence="1">
    <location>
        <begin position="58"/>
        <end position="235"/>
    </location>
</feature>
<feature type="compositionally biased region" description="Low complexity" evidence="1">
    <location>
        <begin position="79"/>
        <end position="91"/>
    </location>
</feature>
<accession>A0A017TAY9</accession>
<evidence type="ECO:0000313" key="2">
    <source>
        <dbReference type="EMBL" id="EYF06042.1"/>
    </source>
</evidence>
<dbReference type="OrthoDB" id="5519883at2"/>
<feature type="compositionally biased region" description="Low complexity" evidence="1">
    <location>
        <begin position="166"/>
        <end position="226"/>
    </location>
</feature>
<protein>
    <submittedName>
        <fullName evidence="2">Alginate regulatory protein AlgP</fullName>
    </submittedName>
</protein>
<evidence type="ECO:0000313" key="3">
    <source>
        <dbReference type="Proteomes" id="UP000019678"/>
    </source>
</evidence>
<comment type="caution">
    <text evidence="2">The sequence shown here is derived from an EMBL/GenBank/DDBJ whole genome shotgun (WGS) entry which is preliminary data.</text>
</comment>
<sequence length="309" mass="31893">MNNTSLTGPQIRVIETIEKHGQIEAMHLKAYGLDPRAANKLVNARVLTLTNGVYRLRDQRKGNAESEEAPTTKRNGSQAAGEEPAAMPAAPTSKPASVTVVQASDPEPKEEIEQDPPTQPASDAAPKVGPESDAAPSEEPESDAAPESDAPPVEGVTEQAALSVEPANDAAPAAKPAAPAAALAGGAKPKATAETKAAQPARKAASAPPARAQATKAGGARAANKAKAPKAPKPKPVVNPAGKCLCGCGGEVGDRRRFTIGHDAKLHSLVLRAFRGAVDKSEVPSTEATLTYLQTAPWMTDEIREFLGI</sequence>
<dbReference type="Proteomes" id="UP000019678">
    <property type="component" value="Unassembled WGS sequence"/>
</dbReference>
<proteinExistence type="predicted"/>
<name>A0A017TAY9_9BACT</name>
<keyword evidence="3" id="KW-1185">Reference proteome</keyword>
<dbReference type="EMBL" id="ASRX01000018">
    <property type="protein sequence ID" value="EYF06042.1"/>
    <property type="molecule type" value="Genomic_DNA"/>
</dbReference>
<dbReference type="RefSeq" id="WP_156040754.1">
    <property type="nucleotide sequence ID" value="NZ_ASRX01000018.1"/>
</dbReference>
<gene>
    <name evidence="2" type="ORF">CAP_2232</name>
</gene>